<keyword evidence="3" id="KW-1185">Reference proteome</keyword>
<name>A0A0N0RQJ0_9FLAO</name>
<dbReference type="PROSITE" id="PS51257">
    <property type="entry name" value="PROKAR_LIPOPROTEIN"/>
    <property type="match status" value="1"/>
</dbReference>
<dbReference type="OrthoDB" id="700091at2"/>
<gene>
    <name evidence="2" type="ORF">AM493_06120</name>
</gene>
<sequence>MKFRNLLLIACFALLTTSCMSLALSVLGINKKESPMSVYTNGTKSIAYIPMKHIGPKEFYANVARRVDSLQKQGYTVYMESVRVTDSLTPQQRDTLKLKVRRLMGVTLGKGGYLDTINGRLMGRKFSNKKELINQPVYSKLGVDTLSGRIVDVPLNVLIKQYEKQYGTIQLDVCDYTTPLEDKYDCGREKRSQANDLILRHRNKNLADAIIADKHNKIAILYGAAHESGLLELLKQVDATWHLDKKEDH</sequence>
<evidence type="ECO:0000313" key="3">
    <source>
        <dbReference type="Proteomes" id="UP000037755"/>
    </source>
</evidence>
<dbReference type="STRING" id="1202724.AM493_06120"/>
<protein>
    <submittedName>
        <fullName evidence="2">Uncharacterized protein</fullName>
    </submittedName>
</protein>
<evidence type="ECO:0000256" key="1">
    <source>
        <dbReference type="SAM" id="SignalP"/>
    </source>
</evidence>
<accession>A0A0N0RQJ0</accession>
<dbReference type="Proteomes" id="UP000037755">
    <property type="component" value="Unassembled WGS sequence"/>
</dbReference>
<dbReference type="PATRIC" id="fig|1202724.3.peg.1271"/>
<reference evidence="2 3" key="1">
    <citation type="submission" date="2015-08" db="EMBL/GenBank/DDBJ databases">
        <title>Whole genome sequence of Flavobacterium akiainvivens IK-1T, from decaying Wikstroemia oahuensis, an endemic Hawaiian shrub.</title>
        <authorList>
            <person name="Wan X."/>
            <person name="Hou S."/>
            <person name="Saito J."/>
            <person name="Donachie S."/>
        </authorList>
    </citation>
    <scope>NUCLEOTIDE SEQUENCE [LARGE SCALE GENOMIC DNA]</scope>
    <source>
        <strain evidence="2 3">IK-1</strain>
    </source>
</reference>
<feature type="signal peptide" evidence="1">
    <location>
        <begin position="1"/>
        <end position="23"/>
    </location>
</feature>
<organism evidence="2 3">
    <name type="scientific">Flavobacterium akiainvivens</name>
    <dbReference type="NCBI Taxonomy" id="1202724"/>
    <lineage>
        <taxon>Bacteria</taxon>
        <taxon>Pseudomonadati</taxon>
        <taxon>Bacteroidota</taxon>
        <taxon>Flavobacteriia</taxon>
        <taxon>Flavobacteriales</taxon>
        <taxon>Flavobacteriaceae</taxon>
        <taxon>Flavobacterium</taxon>
    </lineage>
</organism>
<proteinExistence type="predicted"/>
<dbReference type="AlphaFoldDB" id="A0A0N0RQJ0"/>
<feature type="chain" id="PRO_5005857575" evidence="1">
    <location>
        <begin position="24"/>
        <end position="249"/>
    </location>
</feature>
<evidence type="ECO:0000313" key="2">
    <source>
        <dbReference type="EMBL" id="KOS05656.1"/>
    </source>
</evidence>
<dbReference type="EMBL" id="LIYD01000005">
    <property type="protein sequence ID" value="KOS05656.1"/>
    <property type="molecule type" value="Genomic_DNA"/>
</dbReference>
<comment type="caution">
    <text evidence="2">The sequence shown here is derived from an EMBL/GenBank/DDBJ whole genome shotgun (WGS) entry which is preliminary data.</text>
</comment>
<dbReference type="RefSeq" id="WP_054406863.1">
    <property type="nucleotide sequence ID" value="NZ_FOYA01000003.1"/>
</dbReference>
<keyword evidence="1" id="KW-0732">Signal</keyword>